<dbReference type="SUPFAM" id="SSF63817">
    <property type="entry name" value="Sortase"/>
    <property type="match status" value="1"/>
</dbReference>
<reference evidence="2 3" key="1">
    <citation type="journal article" date="2016" name="Int. J. Syst. Evol. Microbiol.">
        <title>Peptococcus simiae sp. nov., isolated from rhesus macaque faeces and emended description of the genus Peptococcus.</title>
        <authorList>
            <person name="Shkoporov A.N."/>
            <person name="Efimov B.A."/>
            <person name="Kondova I."/>
            <person name="Ouwerling B."/>
            <person name="Chaplin A.V."/>
            <person name="Shcherbakova V.A."/>
            <person name="Langermans J.A.M."/>
        </authorList>
    </citation>
    <scope>NUCLEOTIDE SEQUENCE [LARGE SCALE GENOMIC DNA]</scope>
    <source>
        <strain evidence="2 3">M108</strain>
    </source>
</reference>
<dbReference type="RefSeq" id="WP_408977675.1">
    <property type="nucleotide sequence ID" value="NZ_JBJUVG010000009.1"/>
</dbReference>
<protein>
    <submittedName>
        <fullName evidence="2">Sortase</fullName>
    </submittedName>
</protein>
<dbReference type="InterPro" id="IPR023365">
    <property type="entry name" value="Sortase_dom-sf"/>
</dbReference>
<dbReference type="Pfam" id="PF04203">
    <property type="entry name" value="Sortase"/>
    <property type="match status" value="1"/>
</dbReference>
<keyword evidence="3" id="KW-1185">Reference proteome</keyword>
<evidence type="ECO:0000256" key="1">
    <source>
        <dbReference type="ARBA" id="ARBA00022801"/>
    </source>
</evidence>
<dbReference type="CDD" id="cd00004">
    <property type="entry name" value="Sortase"/>
    <property type="match status" value="1"/>
</dbReference>
<accession>A0ABW9H1D0</accession>
<organism evidence="2 3">
    <name type="scientific">Peptococcus simiae</name>
    <dbReference type="NCBI Taxonomy" id="1643805"/>
    <lineage>
        <taxon>Bacteria</taxon>
        <taxon>Bacillati</taxon>
        <taxon>Bacillota</taxon>
        <taxon>Clostridia</taxon>
        <taxon>Eubacteriales</taxon>
        <taxon>Peptococcaceae</taxon>
        <taxon>Peptococcus</taxon>
    </lineage>
</organism>
<proteinExistence type="predicted"/>
<name>A0ABW9H1D0_9FIRM</name>
<evidence type="ECO:0000313" key="3">
    <source>
        <dbReference type="Proteomes" id="UP001631949"/>
    </source>
</evidence>
<comment type="caution">
    <text evidence="2">The sequence shown here is derived from an EMBL/GenBank/DDBJ whole genome shotgun (WGS) entry which is preliminary data.</text>
</comment>
<keyword evidence="1" id="KW-0378">Hydrolase</keyword>
<dbReference type="Proteomes" id="UP001631949">
    <property type="component" value="Unassembled WGS sequence"/>
</dbReference>
<sequence length="204" mass="21894">MKAPRTYLVLALVCLAAALVLTGYNLYDARRAGLEAARHLAALQAVSGQALNRRAAGGQAGLDPGQAHEGMPTVQVDGRPYIGEIIIEAYGLHLPVMADLSSENLRMAPCLYRGALPDNHPVIAGHNYTSHFGPLLTLSTGSRVLFTDTLGRTYTYRVAKRETLADTALADLLDSRPTDLTLVTCTLSGYTRCVLRCELVDGGR</sequence>
<dbReference type="EMBL" id="JBJUVG010000009">
    <property type="protein sequence ID" value="MFM9414061.1"/>
    <property type="molecule type" value="Genomic_DNA"/>
</dbReference>
<dbReference type="InterPro" id="IPR005754">
    <property type="entry name" value="Sortase"/>
</dbReference>
<evidence type="ECO:0000313" key="2">
    <source>
        <dbReference type="EMBL" id="MFM9414061.1"/>
    </source>
</evidence>
<dbReference type="Gene3D" id="2.40.260.10">
    <property type="entry name" value="Sortase"/>
    <property type="match status" value="1"/>
</dbReference>
<gene>
    <name evidence="2" type="ORF">ACKQTC_06750</name>
</gene>